<keyword evidence="6" id="KW-1185">Reference proteome</keyword>
<keyword evidence="4" id="KW-0378">Hydrolase</keyword>
<dbReference type="InterPro" id="IPR011335">
    <property type="entry name" value="Restrct_endonuc-II-like"/>
</dbReference>
<dbReference type="CDD" id="cd06260">
    <property type="entry name" value="DUF820-like"/>
    <property type="match status" value="1"/>
</dbReference>
<accession>A0ABD5ECN7</accession>
<keyword evidence="4" id="KW-0255">Endonuclease</keyword>
<dbReference type="PANTHER" id="PTHR35400">
    <property type="entry name" value="SLR1083 PROTEIN"/>
    <property type="match status" value="1"/>
</dbReference>
<dbReference type="AlphaFoldDB" id="A0ABD5ECN7"/>
<proteinExistence type="predicted"/>
<dbReference type="RefSeq" id="WP_007825552.1">
    <property type="nucleotide sequence ID" value="NZ_JAVRER010000066.1"/>
</dbReference>
<dbReference type="Pfam" id="PF05685">
    <property type="entry name" value="Uma2"/>
    <property type="match status" value="1"/>
</dbReference>
<dbReference type="InterPro" id="IPR012296">
    <property type="entry name" value="Nuclease_put_TT1808"/>
</dbReference>
<name>A0ABD5ECN7_9ACTN</name>
<evidence type="ECO:0000313" key="3">
    <source>
        <dbReference type="EMBL" id="MDT0410988.1"/>
    </source>
</evidence>
<feature type="region of interest" description="Disordered" evidence="1">
    <location>
        <begin position="1"/>
        <end position="23"/>
    </location>
</feature>
<dbReference type="SUPFAM" id="SSF52980">
    <property type="entry name" value="Restriction endonuclease-like"/>
    <property type="match status" value="1"/>
</dbReference>
<reference evidence="5" key="1">
    <citation type="submission" date="2023-07" db="EMBL/GenBank/DDBJ databases">
        <title>30 novel species of actinomycetes from the DSMZ collection.</title>
        <authorList>
            <person name="Nouioui I."/>
        </authorList>
    </citation>
    <scope>NUCLEOTIDE SEQUENCE [LARGE SCALE GENOMIC DNA]</scope>
    <source>
        <strain evidence="3">DSM 41979</strain>
        <strain evidence="5">DSM 41982</strain>
    </source>
</reference>
<evidence type="ECO:0000256" key="1">
    <source>
        <dbReference type="SAM" id="MobiDB-lite"/>
    </source>
</evidence>
<protein>
    <submittedName>
        <fullName evidence="4">Uma2 family endonuclease</fullName>
    </submittedName>
</protein>
<dbReference type="Proteomes" id="UP001183607">
    <property type="component" value="Unassembled WGS sequence"/>
</dbReference>
<feature type="domain" description="Putative restriction endonuclease" evidence="2">
    <location>
        <begin position="38"/>
        <end position="193"/>
    </location>
</feature>
<keyword evidence="4" id="KW-0540">Nuclease</keyword>
<dbReference type="EMBL" id="JAVRER010000066">
    <property type="protein sequence ID" value="MDT0419196.1"/>
    <property type="molecule type" value="Genomic_DNA"/>
</dbReference>
<organism evidence="4 5">
    <name type="scientific">Streptomyces evansiae</name>
    <dbReference type="NCBI Taxonomy" id="3075535"/>
    <lineage>
        <taxon>Bacteria</taxon>
        <taxon>Bacillati</taxon>
        <taxon>Actinomycetota</taxon>
        <taxon>Actinomycetes</taxon>
        <taxon>Kitasatosporales</taxon>
        <taxon>Streptomycetaceae</taxon>
        <taxon>Streptomyces</taxon>
    </lineage>
</organism>
<sequence>MTLVHTEDRITMADHDGEHADDHTSDLDGLFECVERATPDGFRVEIVEGYIFMSPQRQTHWEIILKLVMQLTAHYPPSRIASDVRIDFPGHLNGFACDIAAMKEGAETENGRWHHQDVEFVAEVISRGTGQNDYGPKKAAYATAEVPVYLVADPYQRRCHVYTEPRDGEYRAETIVEFGLDLDLSKTPAALVLTTKDFPEQP</sequence>
<evidence type="ECO:0000313" key="5">
    <source>
        <dbReference type="Proteomes" id="UP001183607"/>
    </source>
</evidence>
<evidence type="ECO:0000313" key="4">
    <source>
        <dbReference type="EMBL" id="MDT0419196.1"/>
    </source>
</evidence>
<comment type="caution">
    <text evidence="4">The sequence shown here is derived from an EMBL/GenBank/DDBJ whole genome shotgun (WGS) entry which is preliminary data.</text>
</comment>
<dbReference type="PANTHER" id="PTHR35400:SF3">
    <property type="entry name" value="SLL1072 PROTEIN"/>
    <property type="match status" value="1"/>
</dbReference>
<evidence type="ECO:0000259" key="2">
    <source>
        <dbReference type="Pfam" id="PF05685"/>
    </source>
</evidence>
<dbReference type="Gene3D" id="3.90.1570.10">
    <property type="entry name" value="tt1808, chain A"/>
    <property type="match status" value="1"/>
</dbReference>
<reference evidence="4" key="2">
    <citation type="submission" date="2024-03" db="EMBL/GenBank/DDBJ databases">
        <title>30 novel species of actinomycetes from the DSMZ collection.</title>
        <authorList>
            <person name="Nouioui I."/>
        </authorList>
    </citation>
    <scope>NUCLEOTIDE SEQUENCE</scope>
    <source>
        <strain evidence="6">DSM 41979</strain>
        <strain evidence="4">DSM 41982</strain>
    </source>
</reference>
<gene>
    <name evidence="4" type="ORF">RM574_27320</name>
    <name evidence="3" type="ORF">RM698_18275</name>
</gene>
<dbReference type="InterPro" id="IPR008538">
    <property type="entry name" value="Uma2"/>
</dbReference>
<dbReference type="EMBL" id="JAVRET010000041">
    <property type="protein sequence ID" value="MDT0410988.1"/>
    <property type="molecule type" value="Genomic_DNA"/>
</dbReference>
<dbReference type="GO" id="GO:0004519">
    <property type="term" value="F:endonuclease activity"/>
    <property type="evidence" value="ECO:0007669"/>
    <property type="project" value="UniProtKB-KW"/>
</dbReference>
<evidence type="ECO:0000313" key="6">
    <source>
        <dbReference type="Proteomes" id="UP001183610"/>
    </source>
</evidence>
<dbReference type="Proteomes" id="UP001183610">
    <property type="component" value="Unassembled WGS sequence"/>
</dbReference>